<name>A0A165YAC0_9HYPH</name>
<dbReference type="Pfam" id="PF13737">
    <property type="entry name" value="DDE_Tnp_1_5"/>
    <property type="match status" value="1"/>
</dbReference>
<dbReference type="NCBIfam" id="NF033579">
    <property type="entry name" value="transpos_IS5_2"/>
    <property type="match status" value="1"/>
</dbReference>
<sequence>MPFKANADRRHKFAKAKYKVTNWSKYNESLRRRGDVTVWIEESAAKAWFAPQNQRRGRPAKFSELAIETCLQIRAVFGLALRQTQGFVRSVFHLMELVLPVPDFSTLSRRADGLRLSNPKPRRNCEPVALVIDRTGVKIFGAGEWQETKHGTRIKRRTWRKLHLGLDLNTCEIVYSELTEDTVADPTVVPDMLDQIEGPVATFLGDGAYDGFTTRQEIAKRYDGVEIIIPTPKTAVPSPEAATAPSARDRDILAIQKNGRMSWQKQTGYGRRSRGESLMGRFKQVIGTTLRSRKLNNQRTEAKLGVAVLNTMKALGRATFEKVSA</sequence>
<dbReference type="OrthoDB" id="8451553at2"/>
<organism evidence="2 3">
    <name type="scientific">Pseudovibrio axinellae</name>
    <dbReference type="NCBI Taxonomy" id="989403"/>
    <lineage>
        <taxon>Bacteria</taxon>
        <taxon>Pseudomonadati</taxon>
        <taxon>Pseudomonadota</taxon>
        <taxon>Alphaproteobacteria</taxon>
        <taxon>Hyphomicrobiales</taxon>
        <taxon>Stappiaceae</taxon>
        <taxon>Pseudovibrio</taxon>
    </lineage>
</organism>
<dbReference type="PANTHER" id="PTHR34631">
    <property type="match status" value="1"/>
</dbReference>
<dbReference type="AlphaFoldDB" id="A0A165YAC0"/>
<dbReference type="InterPro" id="IPR053172">
    <property type="entry name" value="Tn903_transposase"/>
</dbReference>
<comment type="caution">
    <text evidence="2">The sequence shown here is derived from an EMBL/GenBank/DDBJ whole genome shotgun (WGS) entry which is preliminary data.</text>
</comment>
<gene>
    <name evidence="2" type="ORF">PsAD2_02554</name>
</gene>
<feature type="domain" description="Transposase DDE" evidence="1">
    <location>
        <begin position="32"/>
        <end position="141"/>
    </location>
</feature>
<dbReference type="RefSeq" id="WP_068006416.1">
    <property type="nucleotide sequence ID" value="NZ_LMCB01000019.1"/>
</dbReference>
<dbReference type="Proteomes" id="UP000076577">
    <property type="component" value="Unassembled WGS sequence"/>
</dbReference>
<evidence type="ECO:0000313" key="3">
    <source>
        <dbReference type="Proteomes" id="UP000076577"/>
    </source>
</evidence>
<proteinExistence type="predicted"/>
<evidence type="ECO:0000259" key="1">
    <source>
        <dbReference type="Pfam" id="PF13737"/>
    </source>
</evidence>
<keyword evidence="3" id="KW-1185">Reference proteome</keyword>
<accession>A0A165YAC0</accession>
<dbReference type="EMBL" id="LMCB01000019">
    <property type="protein sequence ID" value="KZL18613.1"/>
    <property type="molecule type" value="Genomic_DNA"/>
</dbReference>
<dbReference type="PATRIC" id="fig|989403.3.peg.2725"/>
<dbReference type="PANTHER" id="PTHR34631:SF3">
    <property type="entry name" value="ISSOD12 TRANSPOSASE TNPA_ISSOD12"/>
    <property type="match status" value="1"/>
</dbReference>
<evidence type="ECO:0000313" key="2">
    <source>
        <dbReference type="EMBL" id="KZL18613.1"/>
    </source>
</evidence>
<dbReference type="InterPro" id="IPR053520">
    <property type="entry name" value="Transposase_Tn903"/>
</dbReference>
<reference evidence="2 3" key="1">
    <citation type="journal article" date="2016" name="Front. Microbiol.">
        <title>Comparative Genomic Analysis Reveals a Diverse Repertoire of Genes Involved in Prokaryote-Eukaryote Interactions within the Pseudovibrio Genus.</title>
        <authorList>
            <person name="Romano S."/>
            <person name="Fernandez-Guerra A."/>
            <person name="Reen F.J."/>
            <person name="Glockner F.O."/>
            <person name="Crowley S.P."/>
            <person name="O'Sullivan O."/>
            <person name="Cotter P.D."/>
            <person name="Adams C."/>
            <person name="Dobson A.D."/>
            <person name="O'Gara F."/>
        </authorList>
    </citation>
    <scope>NUCLEOTIDE SEQUENCE [LARGE SCALE GENOMIC DNA]</scope>
    <source>
        <strain evidence="2 3">Ad2</strain>
    </source>
</reference>
<protein>
    <submittedName>
        <fullName evidence="2">Transposase DDE domain protein</fullName>
    </submittedName>
</protein>
<dbReference type="InterPro" id="IPR025668">
    <property type="entry name" value="Tnp_DDE_dom"/>
</dbReference>